<reference evidence="2" key="1">
    <citation type="journal article" date="2020" name="Nature">
        <title>Giant virus diversity and host interactions through global metagenomics.</title>
        <authorList>
            <person name="Schulz F."/>
            <person name="Roux S."/>
            <person name="Paez-Espino D."/>
            <person name="Jungbluth S."/>
            <person name="Walsh D.A."/>
            <person name="Denef V.J."/>
            <person name="McMahon K.D."/>
            <person name="Konstantinidis K.T."/>
            <person name="Eloe-Fadrosh E.A."/>
            <person name="Kyrpides N.C."/>
            <person name="Woyke T."/>
        </authorList>
    </citation>
    <scope>NUCLEOTIDE SEQUENCE</scope>
    <source>
        <strain evidence="2">GVMAG-M-3300017989-17</strain>
    </source>
</reference>
<feature type="coiled-coil region" evidence="1">
    <location>
        <begin position="49"/>
        <end position="76"/>
    </location>
</feature>
<sequence length="79" mass="9170">MVFLAITEIFAEIAFWTMKKSVKYSWRGLWWGLEKIRGHPTDVQAIAGGDAVDQELKLLKNQVEKQEAEIEELRKSLLH</sequence>
<dbReference type="AlphaFoldDB" id="A0A6C0BPM8"/>
<dbReference type="EMBL" id="MN739202">
    <property type="protein sequence ID" value="QHS93348.1"/>
    <property type="molecule type" value="Genomic_DNA"/>
</dbReference>
<evidence type="ECO:0000256" key="1">
    <source>
        <dbReference type="SAM" id="Coils"/>
    </source>
</evidence>
<protein>
    <submittedName>
        <fullName evidence="2">Uncharacterized protein</fullName>
    </submittedName>
</protein>
<organism evidence="2">
    <name type="scientific">viral metagenome</name>
    <dbReference type="NCBI Taxonomy" id="1070528"/>
    <lineage>
        <taxon>unclassified sequences</taxon>
        <taxon>metagenomes</taxon>
        <taxon>organismal metagenomes</taxon>
    </lineage>
</organism>
<name>A0A6C0BPM8_9ZZZZ</name>
<keyword evidence="1" id="KW-0175">Coiled coil</keyword>
<evidence type="ECO:0000313" key="2">
    <source>
        <dbReference type="EMBL" id="QHS93348.1"/>
    </source>
</evidence>
<accession>A0A6C0BPM8</accession>
<proteinExistence type="predicted"/>